<dbReference type="Proteomes" id="UP001208570">
    <property type="component" value="Unassembled WGS sequence"/>
</dbReference>
<dbReference type="InterPro" id="IPR008906">
    <property type="entry name" value="HATC_C_dom"/>
</dbReference>
<accession>A0AAD9JHR9</accession>
<evidence type="ECO:0000313" key="8">
    <source>
        <dbReference type="Proteomes" id="UP001208570"/>
    </source>
</evidence>
<sequence>MLRSVVKIPQDVLNSLEYSGKPTAYDMKNISELCEVLLPFEEATDAVQGELVVTSSTVLICIRGLRAEMQRLRDIYSSRLVATLQAGIEKRLARYEEMDDFKQATKLDPRFKLDWCQNDESREVRDLLTSKVVQLSPTTLAEDNDHTSPEPKRSRLMNFMANRAPPSTTTQSSSDMEVTSYLSQPSLPQDSKPLIFWKENKVKYLILSKLASKYLAIPSSSAPIERLFSITGKVFRPELCRLTDKRFEELMIVRYNKRK</sequence>
<protein>
    <recommendedName>
        <fullName evidence="6">HAT C-terminal dimerisation domain-containing protein</fullName>
    </recommendedName>
</protein>
<dbReference type="GO" id="GO:0008270">
    <property type="term" value="F:zinc ion binding"/>
    <property type="evidence" value="ECO:0007669"/>
    <property type="project" value="UniProtKB-KW"/>
</dbReference>
<gene>
    <name evidence="7" type="ORF">LSH36_330g11018</name>
</gene>
<evidence type="ECO:0000313" key="7">
    <source>
        <dbReference type="EMBL" id="KAK2152400.1"/>
    </source>
</evidence>
<keyword evidence="8" id="KW-1185">Reference proteome</keyword>
<evidence type="ECO:0000256" key="4">
    <source>
        <dbReference type="ARBA" id="ARBA00022833"/>
    </source>
</evidence>
<keyword evidence="2" id="KW-0479">Metal-binding</keyword>
<dbReference type="AlphaFoldDB" id="A0AAD9JHR9"/>
<evidence type="ECO:0000259" key="6">
    <source>
        <dbReference type="Pfam" id="PF05699"/>
    </source>
</evidence>
<keyword evidence="3" id="KW-0863">Zinc-finger</keyword>
<dbReference type="Pfam" id="PF05699">
    <property type="entry name" value="Dimer_Tnp_hAT"/>
    <property type="match status" value="1"/>
</dbReference>
<comment type="caution">
    <text evidence="7">The sequence shown here is derived from an EMBL/GenBank/DDBJ whole genome shotgun (WGS) entry which is preliminary data.</text>
</comment>
<evidence type="ECO:0000256" key="3">
    <source>
        <dbReference type="ARBA" id="ARBA00022771"/>
    </source>
</evidence>
<dbReference type="SUPFAM" id="SSF53098">
    <property type="entry name" value="Ribonuclease H-like"/>
    <property type="match status" value="1"/>
</dbReference>
<name>A0AAD9JHR9_9ANNE</name>
<evidence type="ECO:0000256" key="5">
    <source>
        <dbReference type="ARBA" id="ARBA00023242"/>
    </source>
</evidence>
<feature type="domain" description="HAT C-terminal dimerisation" evidence="6">
    <location>
        <begin position="177"/>
        <end position="256"/>
    </location>
</feature>
<dbReference type="PANTHER" id="PTHR46481:SF10">
    <property type="entry name" value="ZINC FINGER BED DOMAIN-CONTAINING PROTEIN 39"/>
    <property type="match status" value="1"/>
</dbReference>
<reference evidence="7" key="1">
    <citation type="journal article" date="2023" name="Mol. Biol. Evol.">
        <title>Third-Generation Sequencing Reveals the Adaptive Role of the Epigenome in Three Deep-Sea Polychaetes.</title>
        <authorList>
            <person name="Perez M."/>
            <person name="Aroh O."/>
            <person name="Sun Y."/>
            <person name="Lan Y."/>
            <person name="Juniper S.K."/>
            <person name="Young C.R."/>
            <person name="Angers B."/>
            <person name="Qian P.Y."/>
        </authorList>
    </citation>
    <scope>NUCLEOTIDE SEQUENCE</scope>
    <source>
        <strain evidence="7">P08H-3</strain>
    </source>
</reference>
<dbReference type="GO" id="GO:0005634">
    <property type="term" value="C:nucleus"/>
    <property type="evidence" value="ECO:0007669"/>
    <property type="project" value="UniProtKB-SubCell"/>
</dbReference>
<organism evidence="7 8">
    <name type="scientific">Paralvinella palmiformis</name>
    <dbReference type="NCBI Taxonomy" id="53620"/>
    <lineage>
        <taxon>Eukaryota</taxon>
        <taxon>Metazoa</taxon>
        <taxon>Spiralia</taxon>
        <taxon>Lophotrochozoa</taxon>
        <taxon>Annelida</taxon>
        <taxon>Polychaeta</taxon>
        <taxon>Sedentaria</taxon>
        <taxon>Canalipalpata</taxon>
        <taxon>Terebellida</taxon>
        <taxon>Terebelliformia</taxon>
        <taxon>Alvinellidae</taxon>
        <taxon>Paralvinella</taxon>
    </lineage>
</organism>
<evidence type="ECO:0000256" key="2">
    <source>
        <dbReference type="ARBA" id="ARBA00022723"/>
    </source>
</evidence>
<keyword evidence="5" id="KW-0539">Nucleus</keyword>
<dbReference type="PANTHER" id="PTHR46481">
    <property type="entry name" value="ZINC FINGER BED DOMAIN-CONTAINING PROTEIN 4"/>
    <property type="match status" value="1"/>
</dbReference>
<evidence type="ECO:0000256" key="1">
    <source>
        <dbReference type="ARBA" id="ARBA00004123"/>
    </source>
</evidence>
<proteinExistence type="predicted"/>
<keyword evidence="4" id="KW-0862">Zinc</keyword>
<dbReference type="EMBL" id="JAODUP010000330">
    <property type="protein sequence ID" value="KAK2152400.1"/>
    <property type="molecule type" value="Genomic_DNA"/>
</dbReference>
<comment type="subcellular location">
    <subcellularLocation>
        <location evidence="1">Nucleus</location>
    </subcellularLocation>
</comment>
<dbReference type="InterPro" id="IPR012337">
    <property type="entry name" value="RNaseH-like_sf"/>
</dbReference>
<dbReference type="InterPro" id="IPR052035">
    <property type="entry name" value="ZnF_BED_domain_contain"/>
</dbReference>
<dbReference type="GO" id="GO:0046983">
    <property type="term" value="F:protein dimerization activity"/>
    <property type="evidence" value="ECO:0007669"/>
    <property type="project" value="InterPro"/>
</dbReference>